<dbReference type="SUPFAM" id="SSF81593">
    <property type="entry name" value="Nucleotidyltransferase substrate binding subunit/domain"/>
    <property type="match status" value="1"/>
</dbReference>
<sequence length="164" mass="18797">MLTDDKVLKLRTLASIVSKECKHLEQTTSRLFAQDDWSWISRLEQDIDLSERVEAFVGRFGRLQDTLGDKLIPLVLVIEEETLGTTLDNLGRAERLGWLPSVADWSEARGLRNRMVHEYMTDPEEFRLALARGRDLVPMLLETATNTLSFLKSKNYISFAPQDT</sequence>
<organism evidence="1 2">
    <name type="scientific">Methylotuvimicrobium buryatense</name>
    <name type="common">Methylomicrobium buryatense</name>
    <dbReference type="NCBI Taxonomy" id="95641"/>
    <lineage>
        <taxon>Bacteria</taxon>
        <taxon>Pseudomonadati</taxon>
        <taxon>Pseudomonadota</taxon>
        <taxon>Gammaproteobacteria</taxon>
        <taxon>Methylococcales</taxon>
        <taxon>Methylococcaceae</taxon>
        <taxon>Methylotuvimicrobium</taxon>
    </lineage>
</organism>
<dbReference type="Gene3D" id="1.20.120.330">
    <property type="entry name" value="Nucleotidyltransferases domain 2"/>
    <property type="match status" value="1"/>
</dbReference>
<dbReference type="Proteomes" id="UP000305881">
    <property type="component" value="Chromosome"/>
</dbReference>
<dbReference type="AlphaFoldDB" id="A0A4P9UL68"/>
<dbReference type="RefSeq" id="WP_017840199.1">
    <property type="nucleotide sequence ID" value="NZ_CP035467.1"/>
</dbReference>
<reference evidence="2" key="1">
    <citation type="journal article" date="2019" name="J. Bacteriol.">
        <title>A Mutagenic Screen Identifies a TonB-Dependent Receptor Required for the Lanthanide Metal Switch in the Type I Methanotroph 'Methylotuvimicrobium buryatense' 5GB1C.</title>
        <authorList>
            <person name="Groom J.D."/>
            <person name="Ford S.M."/>
            <person name="Pesesky M.W."/>
            <person name="Lidstrom M.E."/>
        </authorList>
    </citation>
    <scope>NUCLEOTIDE SEQUENCE [LARGE SCALE GENOMIC DNA]</scope>
    <source>
        <strain evidence="2">5GB1C</strain>
    </source>
</reference>
<dbReference type="EMBL" id="CP035467">
    <property type="protein sequence ID" value="QCW82002.1"/>
    <property type="molecule type" value="Genomic_DNA"/>
</dbReference>
<dbReference type="STRING" id="675511.GCA_000341735_01644"/>
<name>A0A4P9UL68_METBY</name>
<evidence type="ECO:0000313" key="1">
    <source>
        <dbReference type="EMBL" id="QCW82002.1"/>
    </source>
</evidence>
<keyword evidence="2" id="KW-1185">Reference proteome</keyword>
<gene>
    <name evidence="1" type="ORF">EQU24_06850</name>
</gene>
<dbReference type="OrthoDB" id="13547at2"/>
<evidence type="ECO:0000313" key="2">
    <source>
        <dbReference type="Proteomes" id="UP000305881"/>
    </source>
</evidence>
<proteinExistence type="predicted"/>
<dbReference type="KEGG" id="mbur:EQU24_06850"/>
<accession>A0A4P9UL68</accession>
<protein>
    <recommendedName>
        <fullName evidence="3">DUF86 domain-containing protein</fullName>
    </recommendedName>
</protein>
<evidence type="ECO:0008006" key="3">
    <source>
        <dbReference type="Google" id="ProtNLM"/>
    </source>
</evidence>